<name>A0A9Q3P5E4_9BASI</name>
<feature type="non-terminal residue" evidence="2">
    <location>
        <position position="57"/>
    </location>
</feature>
<proteinExistence type="predicted"/>
<dbReference type="EMBL" id="AVOT02052720">
    <property type="protein sequence ID" value="MBW0547641.1"/>
    <property type="molecule type" value="Genomic_DNA"/>
</dbReference>
<protein>
    <submittedName>
        <fullName evidence="2">Uncharacterized protein</fullName>
    </submittedName>
</protein>
<evidence type="ECO:0000313" key="2">
    <source>
        <dbReference type="EMBL" id="MBW0547641.1"/>
    </source>
</evidence>
<keyword evidence="3" id="KW-1185">Reference proteome</keyword>
<organism evidence="2 3">
    <name type="scientific">Austropuccinia psidii MF-1</name>
    <dbReference type="NCBI Taxonomy" id="1389203"/>
    <lineage>
        <taxon>Eukaryota</taxon>
        <taxon>Fungi</taxon>
        <taxon>Dikarya</taxon>
        <taxon>Basidiomycota</taxon>
        <taxon>Pucciniomycotina</taxon>
        <taxon>Pucciniomycetes</taxon>
        <taxon>Pucciniales</taxon>
        <taxon>Sphaerophragmiaceae</taxon>
        <taxon>Austropuccinia</taxon>
    </lineage>
</organism>
<reference evidence="2" key="1">
    <citation type="submission" date="2021-03" db="EMBL/GenBank/DDBJ databases">
        <title>Draft genome sequence of rust myrtle Austropuccinia psidii MF-1, a brazilian biotype.</title>
        <authorList>
            <person name="Quecine M.C."/>
            <person name="Pachon D.M.R."/>
            <person name="Bonatelli M.L."/>
            <person name="Correr F.H."/>
            <person name="Franceschini L.M."/>
            <person name="Leite T.F."/>
            <person name="Margarido G.R.A."/>
            <person name="Almeida C.A."/>
            <person name="Ferrarezi J.A."/>
            <person name="Labate C.A."/>
        </authorList>
    </citation>
    <scope>NUCLEOTIDE SEQUENCE</scope>
    <source>
        <strain evidence="2">MF-1</strain>
    </source>
</reference>
<feature type="compositionally biased region" description="Basic and acidic residues" evidence="1">
    <location>
        <begin position="44"/>
        <end position="57"/>
    </location>
</feature>
<gene>
    <name evidence="2" type="ORF">O181_087356</name>
</gene>
<sequence length="57" mass="6326">MVHGLWAMGRTPWSAVHGSWGLLETPRTKFSGASGVPWPGPIRRVQDHKDSDLPKFS</sequence>
<evidence type="ECO:0000313" key="3">
    <source>
        <dbReference type="Proteomes" id="UP000765509"/>
    </source>
</evidence>
<comment type="caution">
    <text evidence="2">The sequence shown here is derived from an EMBL/GenBank/DDBJ whole genome shotgun (WGS) entry which is preliminary data.</text>
</comment>
<accession>A0A9Q3P5E4</accession>
<evidence type="ECO:0000256" key="1">
    <source>
        <dbReference type="SAM" id="MobiDB-lite"/>
    </source>
</evidence>
<dbReference type="AlphaFoldDB" id="A0A9Q3P5E4"/>
<feature type="region of interest" description="Disordered" evidence="1">
    <location>
        <begin position="32"/>
        <end position="57"/>
    </location>
</feature>
<dbReference type="Proteomes" id="UP000765509">
    <property type="component" value="Unassembled WGS sequence"/>
</dbReference>